<dbReference type="Proteomes" id="UP001295462">
    <property type="component" value="Unassembled WGS sequence"/>
</dbReference>
<evidence type="ECO:0000313" key="2">
    <source>
        <dbReference type="Proteomes" id="UP001295462"/>
    </source>
</evidence>
<dbReference type="EMBL" id="CAKMUD010000094">
    <property type="protein sequence ID" value="CAH1599597.1"/>
    <property type="molecule type" value="Genomic_DNA"/>
</dbReference>
<gene>
    <name evidence="1" type="ORF">THF1A12_40207</name>
</gene>
<evidence type="ECO:0000313" key="1">
    <source>
        <dbReference type="EMBL" id="CAH1599597.1"/>
    </source>
</evidence>
<comment type="caution">
    <text evidence="1">The sequence shown here is derived from an EMBL/GenBank/DDBJ whole genome shotgun (WGS) entry which is preliminary data.</text>
</comment>
<organism evidence="1 2">
    <name type="scientific">Vibrio jasicida</name>
    <dbReference type="NCBI Taxonomy" id="766224"/>
    <lineage>
        <taxon>Bacteria</taxon>
        <taxon>Pseudomonadati</taxon>
        <taxon>Pseudomonadota</taxon>
        <taxon>Gammaproteobacteria</taxon>
        <taxon>Vibrionales</taxon>
        <taxon>Vibrionaceae</taxon>
        <taxon>Vibrio</taxon>
    </lineage>
</organism>
<reference evidence="1" key="1">
    <citation type="submission" date="2022-01" db="EMBL/GenBank/DDBJ databases">
        <authorList>
            <person name="Lagorce A."/>
        </authorList>
    </citation>
    <scope>NUCLEOTIDE SEQUENCE</scope>
    <source>
        <strain evidence="1">Th15_F1_A12</strain>
    </source>
</reference>
<accession>A0AAU9QTK0</accession>
<dbReference type="AlphaFoldDB" id="A0AAU9QTK0"/>
<proteinExistence type="predicted"/>
<protein>
    <submittedName>
        <fullName evidence="1">Uncharacterized protein</fullName>
    </submittedName>
</protein>
<name>A0AAU9QTK0_9VIBR</name>
<sequence length="45" mass="5200">MEQTKGPDPHPKTPSDTNARFGCCFIRNLLHEIRPLRSNAEYRDS</sequence>